<dbReference type="InterPro" id="IPR037185">
    <property type="entry name" value="EmrE-like"/>
</dbReference>
<feature type="transmembrane region" description="Helical" evidence="6">
    <location>
        <begin position="36"/>
        <end position="57"/>
    </location>
</feature>
<dbReference type="SUPFAM" id="SSF103481">
    <property type="entry name" value="Multidrug resistance efflux transporter EmrE"/>
    <property type="match status" value="2"/>
</dbReference>
<evidence type="ECO:0000256" key="3">
    <source>
        <dbReference type="ARBA" id="ARBA00022692"/>
    </source>
</evidence>
<dbReference type="EMBL" id="SNYL01000020">
    <property type="protein sequence ID" value="TDQ38816.1"/>
    <property type="molecule type" value="Genomic_DNA"/>
</dbReference>
<dbReference type="PANTHER" id="PTHR32322">
    <property type="entry name" value="INNER MEMBRANE TRANSPORTER"/>
    <property type="match status" value="1"/>
</dbReference>
<evidence type="ECO:0000256" key="6">
    <source>
        <dbReference type="SAM" id="Phobius"/>
    </source>
</evidence>
<comment type="caution">
    <text evidence="8">The sequence shown here is derived from an EMBL/GenBank/DDBJ whole genome shotgun (WGS) entry which is preliminary data.</text>
</comment>
<evidence type="ECO:0000313" key="9">
    <source>
        <dbReference type="Proteomes" id="UP000295510"/>
    </source>
</evidence>
<feature type="transmembrane region" description="Helical" evidence="6">
    <location>
        <begin position="104"/>
        <end position="122"/>
    </location>
</feature>
<feature type="transmembrane region" description="Helical" evidence="6">
    <location>
        <begin position="129"/>
        <end position="145"/>
    </location>
</feature>
<dbReference type="Pfam" id="PF00892">
    <property type="entry name" value="EamA"/>
    <property type="match status" value="2"/>
</dbReference>
<evidence type="ECO:0000256" key="1">
    <source>
        <dbReference type="ARBA" id="ARBA00004651"/>
    </source>
</evidence>
<feature type="transmembrane region" description="Helical" evidence="6">
    <location>
        <begin position="157"/>
        <end position="175"/>
    </location>
</feature>
<evidence type="ECO:0000259" key="7">
    <source>
        <dbReference type="Pfam" id="PF00892"/>
    </source>
</evidence>
<keyword evidence="5 6" id="KW-0472">Membrane</keyword>
<accession>A0A4R6TZM2</accession>
<keyword evidence="2" id="KW-1003">Cell membrane</keyword>
<dbReference type="InterPro" id="IPR050638">
    <property type="entry name" value="AA-Vitamin_Transporters"/>
</dbReference>
<reference evidence="8 9" key="1">
    <citation type="submission" date="2019-03" db="EMBL/GenBank/DDBJ databases">
        <title>Genomic Encyclopedia of Type Strains, Phase IV (KMG-IV): sequencing the most valuable type-strain genomes for metagenomic binning, comparative biology and taxonomic classification.</title>
        <authorList>
            <person name="Goeker M."/>
        </authorList>
    </citation>
    <scope>NUCLEOTIDE SEQUENCE [LARGE SCALE GENOMIC DNA]</scope>
    <source>
        <strain evidence="8 9">DSM 19605</strain>
    </source>
</reference>
<evidence type="ECO:0000256" key="4">
    <source>
        <dbReference type="ARBA" id="ARBA00022989"/>
    </source>
</evidence>
<sequence>MPTFNRRQLVLLVLLTLAWGLNWPVMKLGVTDYPPLTFRALSMWLGLPVLAAAMWTLKVPLRLPAGPGGSHWLELLKLSATNMFVWHVCIILAISALSSGRAAILGYTMPIFSALIGAVLFATALNRRGWVGVGAAALGVLLLLWHEFTALSGQPQAVGLALVAAAVWALGTQLLRRTTLPAATLTLSFWMTALTAVVMSALAWAFERPSNGAWPPMPATTLWAIVYNGVLIFGFAHATWFFLARSLPPVASTLSVMMIPVLGVFSGAVWLGERLFWQDWVAVALMVVSIASVLWPAANTPSSPTSR</sequence>
<feature type="transmembrane region" description="Helical" evidence="6">
    <location>
        <begin position="277"/>
        <end position="298"/>
    </location>
</feature>
<dbReference type="AlphaFoldDB" id="A0A4R6TZM2"/>
<keyword evidence="9" id="KW-1185">Reference proteome</keyword>
<feature type="domain" description="EamA" evidence="7">
    <location>
        <begin position="158"/>
        <end position="294"/>
    </location>
</feature>
<proteinExistence type="predicted"/>
<keyword evidence="4 6" id="KW-1133">Transmembrane helix</keyword>
<feature type="transmembrane region" description="Helical" evidence="6">
    <location>
        <begin position="78"/>
        <end position="98"/>
    </location>
</feature>
<keyword evidence="3 6" id="KW-0812">Transmembrane</keyword>
<protein>
    <submittedName>
        <fullName evidence="8">Threonine/homoserine efflux transporter RhtA</fullName>
    </submittedName>
</protein>
<dbReference type="InterPro" id="IPR000620">
    <property type="entry name" value="EamA_dom"/>
</dbReference>
<dbReference type="OrthoDB" id="5298131at2"/>
<feature type="transmembrane region" description="Helical" evidence="6">
    <location>
        <begin position="221"/>
        <end position="243"/>
    </location>
</feature>
<evidence type="ECO:0000313" key="8">
    <source>
        <dbReference type="EMBL" id="TDQ38816.1"/>
    </source>
</evidence>
<dbReference type="RefSeq" id="WP_133599247.1">
    <property type="nucleotide sequence ID" value="NZ_SNYL01000020.1"/>
</dbReference>
<comment type="subcellular location">
    <subcellularLocation>
        <location evidence="1">Cell membrane</location>
        <topology evidence="1">Multi-pass membrane protein</topology>
    </subcellularLocation>
</comment>
<name>A0A4R6TZM2_9BURK</name>
<dbReference type="Proteomes" id="UP000295510">
    <property type="component" value="Unassembled WGS sequence"/>
</dbReference>
<dbReference type="GO" id="GO:0005886">
    <property type="term" value="C:plasma membrane"/>
    <property type="evidence" value="ECO:0007669"/>
    <property type="project" value="UniProtKB-SubCell"/>
</dbReference>
<evidence type="ECO:0000256" key="5">
    <source>
        <dbReference type="ARBA" id="ARBA00023136"/>
    </source>
</evidence>
<dbReference type="PANTHER" id="PTHR32322:SF18">
    <property type="entry name" value="S-ADENOSYLMETHIONINE_S-ADENOSYLHOMOCYSTEINE TRANSPORTER"/>
    <property type="match status" value="1"/>
</dbReference>
<organism evidence="8 9">
    <name type="scientific">Tepidicella xavieri</name>
    <dbReference type="NCBI Taxonomy" id="360241"/>
    <lineage>
        <taxon>Bacteria</taxon>
        <taxon>Pseudomonadati</taxon>
        <taxon>Pseudomonadota</taxon>
        <taxon>Betaproteobacteria</taxon>
        <taxon>Burkholderiales</taxon>
        <taxon>Tepidicella</taxon>
    </lineage>
</organism>
<feature type="domain" description="EamA" evidence="7">
    <location>
        <begin position="9"/>
        <end position="144"/>
    </location>
</feature>
<feature type="transmembrane region" description="Helical" evidence="6">
    <location>
        <begin position="187"/>
        <end position="206"/>
    </location>
</feature>
<feature type="transmembrane region" description="Helical" evidence="6">
    <location>
        <begin position="250"/>
        <end position="271"/>
    </location>
</feature>
<evidence type="ECO:0000256" key="2">
    <source>
        <dbReference type="ARBA" id="ARBA00022475"/>
    </source>
</evidence>
<gene>
    <name evidence="8" type="ORF">DFR43_12022</name>
</gene>